<comment type="similarity">
    <text evidence="3 13">Belongs to the glycosyltransferase 2 family. GalNAc-T subfamily.</text>
</comment>
<organism evidence="16 17">
    <name type="scientific">Actinia tenebrosa</name>
    <name type="common">Australian red waratah sea anemone</name>
    <dbReference type="NCBI Taxonomy" id="6105"/>
    <lineage>
        <taxon>Eukaryota</taxon>
        <taxon>Metazoa</taxon>
        <taxon>Cnidaria</taxon>
        <taxon>Anthozoa</taxon>
        <taxon>Hexacorallia</taxon>
        <taxon>Actiniaria</taxon>
        <taxon>Actiniidae</taxon>
        <taxon>Actinia</taxon>
    </lineage>
</organism>
<keyword evidence="13" id="KW-0808">Transferase</keyword>
<feature type="region of interest" description="Disordered" evidence="14">
    <location>
        <begin position="152"/>
        <end position="185"/>
    </location>
</feature>
<evidence type="ECO:0000313" key="17">
    <source>
        <dbReference type="RefSeq" id="XP_031560547.1"/>
    </source>
</evidence>
<dbReference type="PROSITE" id="PS50231">
    <property type="entry name" value="RICIN_B_LECTIN"/>
    <property type="match status" value="1"/>
</dbReference>
<dbReference type="Proteomes" id="UP000515163">
    <property type="component" value="Unplaced"/>
</dbReference>
<dbReference type="InterPro" id="IPR029044">
    <property type="entry name" value="Nucleotide-diphossugar_trans"/>
</dbReference>
<accession>A0A6P8I6A3</accession>
<dbReference type="PANTHER" id="PTHR11675">
    <property type="entry name" value="N-ACETYLGALACTOSAMINYLTRANSFERASE"/>
    <property type="match status" value="1"/>
</dbReference>
<dbReference type="PANTHER" id="PTHR11675:SF138">
    <property type="entry name" value="GLYCOSYLTRANSFERASE 2-LIKE DOMAIN-CONTAINING PROTEIN"/>
    <property type="match status" value="1"/>
</dbReference>
<evidence type="ECO:0000259" key="15">
    <source>
        <dbReference type="SMART" id="SM00458"/>
    </source>
</evidence>
<keyword evidence="8 13" id="KW-0333">Golgi apparatus</keyword>
<dbReference type="Pfam" id="PF00535">
    <property type="entry name" value="Glycos_transf_2"/>
    <property type="match status" value="1"/>
</dbReference>
<keyword evidence="7 13" id="KW-1133">Transmembrane helix</keyword>
<dbReference type="SMART" id="SM00458">
    <property type="entry name" value="RICIN"/>
    <property type="match status" value="1"/>
</dbReference>
<dbReference type="GO" id="GO:0030246">
    <property type="term" value="F:carbohydrate binding"/>
    <property type="evidence" value="ECO:0007669"/>
    <property type="project" value="UniProtKB-KW"/>
</dbReference>
<evidence type="ECO:0000256" key="14">
    <source>
        <dbReference type="SAM" id="MobiDB-lite"/>
    </source>
</evidence>
<dbReference type="Pfam" id="PF00652">
    <property type="entry name" value="Ricin_B_lectin"/>
    <property type="match status" value="1"/>
</dbReference>
<dbReference type="Gene3D" id="3.90.550.10">
    <property type="entry name" value="Spore Coat Polysaccharide Biosynthesis Protein SpsA, Chain A"/>
    <property type="match status" value="1"/>
</dbReference>
<dbReference type="RefSeq" id="XP_031560547.1">
    <property type="nucleotide sequence ID" value="XM_031704687.1"/>
</dbReference>
<comment type="subcellular location">
    <subcellularLocation>
        <location evidence="2 13">Golgi apparatus membrane</location>
        <topology evidence="2 13">Single-pass type II membrane protein</topology>
    </subcellularLocation>
</comment>
<dbReference type="InterPro" id="IPR001173">
    <property type="entry name" value="Glyco_trans_2-like"/>
</dbReference>
<dbReference type="FunFam" id="3.90.550.10:FF:000053">
    <property type="entry name" value="Polypeptide N-acetylgalactosaminyltransferase"/>
    <property type="match status" value="1"/>
</dbReference>
<proteinExistence type="inferred from homology"/>
<evidence type="ECO:0000256" key="9">
    <source>
        <dbReference type="ARBA" id="ARBA00023136"/>
    </source>
</evidence>
<keyword evidence="10 13" id="KW-1015">Disulfide bond</keyword>
<evidence type="ECO:0000256" key="6">
    <source>
        <dbReference type="ARBA" id="ARBA00022968"/>
    </source>
</evidence>
<dbReference type="CDD" id="cd23437">
    <property type="entry name" value="beta-trefoil_Ricin_GALNT7"/>
    <property type="match status" value="1"/>
</dbReference>
<feature type="transmembrane region" description="Helical" evidence="13">
    <location>
        <begin position="12"/>
        <end position="33"/>
    </location>
</feature>
<dbReference type="EC" id="2.4.1.-" evidence="13"/>
<dbReference type="UniPathway" id="UPA00378"/>
<evidence type="ECO:0000256" key="3">
    <source>
        <dbReference type="ARBA" id="ARBA00005680"/>
    </source>
</evidence>
<comment type="cofactor">
    <cofactor evidence="1 13">
        <name>Mn(2+)</name>
        <dbReference type="ChEBI" id="CHEBI:29035"/>
    </cofactor>
</comment>
<evidence type="ECO:0000256" key="1">
    <source>
        <dbReference type="ARBA" id="ARBA00001936"/>
    </source>
</evidence>
<keyword evidence="5 13" id="KW-0430">Lectin</keyword>
<dbReference type="InterPro" id="IPR035992">
    <property type="entry name" value="Ricin_B-like_lectins"/>
</dbReference>
<comment type="pathway">
    <text evidence="13">Protein modification; protein glycosylation.</text>
</comment>
<dbReference type="Gene3D" id="2.80.10.50">
    <property type="match status" value="1"/>
</dbReference>
<evidence type="ECO:0000256" key="7">
    <source>
        <dbReference type="ARBA" id="ARBA00022989"/>
    </source>
</evidence>
<evidence type="ECO:0000256" key="10">
    <source>
        <dbReference type="ARBA" id="ARBA00023157"/>
    </source>
</evidence>
<dbReference type="GO" id="GO:0000139">
    <property type="term" value="C:Golgi membrane"/>
    <property type="evidence" value="ECO:0007669"/>
    <property type="project" value="UniProtKB-SubCell"/>
</dbReference>
<evidence type="ECO:0000256" key="8">
    <source>
        <dbReference type="ARBA" id="ARBA00023034"/>
    </source>
</evidence>
<feature type="region of interest" description="Disordered" evidence="14">
    <location>
        <begin position="50"/>
        <end position="108"/>
    </location>
</feature>
<dbReference type="KEGG" id="aten:116296636"/>
<keyword evidence="6" id="KW-0735">Signal-anchor</keyword>
<dbReference type="SUPFAM" id="SSF53448">
    <property type="entry name" value="Nucleotide-diphospho-sugar transferases"/>
    <property type="match status" value="1"/>
</dbReference>
<dbReference type="InParanoid" id="A0A6P8I6A3"/>
<keyword evidence="4 13" id="KW-0812">Transmembrane</keyword>
<dbReference type="AlphaFoldDB" id="A0A6P8I6A3"/>
<evidence type="ECO:0000256" key="5">
    <source>
        <dbReference type="ARBA" id="ARBA00022734"/>
    </source>
</evidence>
<evidence type="ECO:0000256" key="2">
    <source>
        <dbReference type="ARBA" id="ARBA00004323"/>
    </source>
</evidence>
<dbReference type="GO" id="GO:0004653">
    <property type="term" value="F:polypeptide N-acetylgalactosaminyltransferase activity"/>
    <property type="evidence" value="ECO:0007669"/>
    <property type="project" value="TreeGrafter"/>
</dbReference>
<evidence type="ECO:0000256" key="4">
    <source>
        <dbReference type="ARBA" id="ARBA00022692"/>
    </source>
</evidence>
<sequence length="673" mass="76552">MKLKLHRSRQVIVVALLTSIFWFMLNIILLYTYQGNIFLSLRQGTQSREEGQANVLPGNLNGVRLPRGQTHQKQHQQEPTVLEKIPKIEESQNQENEDSNKDKDEDDKNWLKQYIGNVKSPTSSEDSDLHNADQKIKVMKEENKDSIKPKVTVKTEQVQPSRKEFDFETEPVARDPNGPGENGQAVSIKENEKKEETEGYNQHAFNELASRKISLHRSIPDTREPGCAVKKYPNDLPTTTIVICFHNEAWSTLLRTVHSVIDRSPAHLLREILLIDDYSTHDYLKSKLQAYVSSRLRKVRIIRTNKREGLIRARLIGARAAKGDVITFLDAHCETNVGWLEPLLSRIHSDRTIVAVPVIDIINAKNFRYSGTPSGVIGGFSWDMQFSWHSLPYSRQKERNDKTDPIRTPTMAGGLFSIDRKYFFESGSYDEGMDVWGGENLEMSFRIWQCGGKLEILPCSRVGHVFRTRFPYSFPGGYTEVSVNLARVVRVWMDDYKTFVYMKRPDLKTLQYGDIKSRLDLRKRLKCKGFKWYLDNIYPEQTLPGGDAKVYGEIANPSNRMCIDTMGRGMGGALGYSLCHGMGGNQLFFLTASGQLQSSDEANPVCVEAMGEEILLMGCDTNSESAQWTTMGKSIYHKARKKCLESNAKTGTFTLKTCFGSAAQEWVFSNKHR</sequence>
<evidence type="ECO:0000256" key="11">
    <source>
        <dbReference type="ARBA" id="ARBA00023180"/>
    </source>
</evidence>
<dbReference type="InterPro" id="IPR000772">
    <property type="entry name" value="Ricin_B_lectin"/>
</dbReference>
<dbReference type="GO" id="GO:0006493">
    <property type="term" value="P:protein O-linked glycosylation"/>
    <property type="evidence" value="ECO:0007669"/>
    <property type="project" value="TreeGrafter"/>
</dbReference>
<feature type="compositionally biased region" description="Basic and acidic residues" evidence="14">
    <location>
        <begin position="98"/>
        <end position="108"/>
    </location>
</feature>
<keyword evidence="16" id="KW-1185">Reference proteome</keyword>
<evidence type="ECO:0000256" key="12">
    <source>
        <dbReference type="ARBA" id="ARBA00023211"/>
    </source>
</evidence>
<evidence type="ECO:0000256" key="13">
    <source>
        <dbReference type="RuleBase" id="RU361242"/>
    </source>
</evidence>
<keyword evidence="12 13" id="KW-0464">Manganese</keyword>
<keyword evidence="11" id="KW-0325">Glycoprotein</keyword>
<keyword evidence="13" id="KW-0328">Glycosyltransferase</keyword>
<dbReference type="GeneID" id="116296636"/>
<feature type="domain" description="Ricin B lectin" evidence="15">
    <location>
        <begin position="548"/>
        <end position="669"/>
    </location>
</feature>
<protein>
    <recommendedName>
        <fullName evidence="13">Polypeptide N-acetylgalactosaminyltransferase</fullName>
        <ecNumber evidence="13">2.4.1.-</ecNumber>
    </recommendedName>
    <alternativeName>
        <fullName evidence="13">Protein-UDP acetylgalactosaminyltransferase</fullName>
    </alternativeName>
</protein>
<dbReference type="InterPro" id="IPR045885">
    <property type="entry name" value="GalNAc-T"/>
</dbReference>
<keyword evidence="9 13" id="KW-0472">Membrane</keyword>
<dbReference type="OrthoDB" id="330637at2759"/>
<dbReference type="CDD" id="cd02510">
    <property type="entry name" value="pp-GalNAc-T"/>
    <property type="match status" value="1"/>
</dbReference>
<dbReference type="SUPFAM" id="SSF50370">
    <property type="entry name" value="Ricin B-like lectins"/>
    <property type="match status" value="1"/>
</dbReference>
<name>A0A6P8I6A3_ACTTE</name>
<reference evidence="17" key="1">
    <citation type="submission" date="2025-08" db="UniProtKB">
        <authorList>
            <consortium name="RefSeq"/>
        </authorList>
    </citation>
    <scope>IDENTIFICATION</scope>
    <source>
        <tissue evidence="17">Tentacle</tissue>
    </source>
</reference>
<gene>
    <name evidence="17" type="primary">LOC116296636</name>
</gene>
<evidence type="ECO:0000313" key="16">
    <source>
        <dbReference type="Proteomes" id="UP000515163"/>
    </source>
</evidence>